<organism evidence="1">
    <name type="scientific">Candidatus Kentrum sp. FW</name>
    <dbReference type="NCBI Taxonomy" id="2126338"/>
    <lineage>
        <taxon>Bacteria</taxon>
        <taxon>Pseudomonadati</taxon>
        <taxon>Pseudomonadota</taxon>
        <taxon>Gammaproteobacteria</taxon>
        <taxon>Candidatus Kentrum</taxon>
    </lineage>
</organism>
<proteinExistence type="predicted"/>
<reference evidence="1" key="1">
    <citation type="submission" date="2019-02" db="EMBL/GenBank/DDBJ databases">
        <authorList>
            <person name="Gruber-Vodicka R. H."/>
            <person name="Seah K. B. B."/>
        </authorList>
    </citation>
    <scope>NUCLEOTIDE SEQUENCE</scope>
    <source>
        <strain evidence="1">BECK_BZ131</strain>
    </source>
</reference>
<dbReference type="EMBL" id="CAADFE010000034">
    <property type="protein sequence ID" value="VFJ72458.1"/>
    <property type="molecule type" value="Genomic_DNA"/>
</dbReference>
<gene>
    <name evidence="1" type="ORF">BECKFW1821C_GA0114237_103410</name>
</gene>
<sequence length="45" mass="5130">MRTWCQVNLPGHREPIRVAKKTLEIRKSYASLATAFSISANKWVA</sequence>
<accession>A0A450TUF6</accession>
<dbReference type="AlphaFoldDB" id="A0A450TUF6"/>
<protein>
    <submittedName>
        <fullName evidence="1">Uncharacterized protein</fullName>
    </submittedName>
</protein>
<name>A0A450TUF6_9GAMM</name>
<evidence type="ECO:0000313" key="1">
    <source>
        <dbReference type="EMBL" id="VFJ72458.1"/>
    </source>
</evidence>